<dbReference type="AlphaFoldDB" id="A0AAE0BWW2"/>
<feature type="region of interest" description="Disordered" evidence="1">
    <location>
        <begin position="95"/>
        <end position="127"/>
    </location>
</feature>
<reference evidence="2 3" key="1">
    <citation type="journal article" date="2015" name="Genome Biol. Evol.">
        <title>Comparative Genomics of a Bacterivorous Green Alga Reveals Evolutionary Causalities and Consequences of Phago-Mixotrophic Mode of Nutrition.</title>
        <authorList>
            <person name="Burns J.A."/>
            <person name="Paasch A."/>
            <person name="Narechania A."/>
            <person name="Kim E."/>
        </authorList>
    </citation>
    <scope>NUCLEOTIDE SEQUENCE [LARGE SCALE GENOMIC DNA]</scope>
    <source>
        <strain evidence="2 3">PLY_AMNH</strain>
    </source>
</reference>
<name>A0AAE0BWW2_9CHLO</name>
<sequence>MKGGFVSFRDQVHNFALDYGVSEAKREAWIEGMVRAMASMEADFAKAIPARLKLADPKKAAAKKTLGWSDGWPTGRPCGRASRCGVNRWGVLGEETGVRPQFMEPPPVGGPNSSSSEADQGGEGGGV</sequence>
<gene>
    <name evidence="2" type="ORF">CYMTET_46774</name>
</gene>
<keyword evidence="3" id="KW-1185">Reference proteome</keyword>
<comment type="caution">
    <text evidence="2">The sequence shown here is derived from an EMBL/GenBank/DDBJ whole genome shotgun (WGS) entry which is preliminary data.</text>
</comment>
<organism evidence="2 3">
    <name type="scientific">Cymbomonas tetramitiformis</name>
    <dbReference type="NCBI Taxonomy" id="36881"/>
    <lineage>
        <taxon>Eukaryota</taxon>
        <taxon>Viridiplantae</taxon>
        <taxon>Chlorophyta</taxon>
        <taxon>Pyramimonadophyceae</taxon>
        <taxon>Pyramimonadales</taxon>
        <taxon>Pyramimonadaceae</taxon>
        <taxon>Cymbomonas</taxon>
    </lineage>
</organism>
<evidence type="ECO:0000313" key="2">
    <source>
        <dbReference type="EMBL" id="KAK3243584.1"/>
    </source>
</evidence>
<accession>A0AAE0BWW2</accession>
<proteinExistence type="predicted"/>
<evidence type="ECO:0000256" key="1">
    <source>
        <dbReference type="SAM" id="MobiDB-lite"/>
    </source>
</evidence>
<protein>
    <submittedName>
        <fullName evidence="2">Uncharacterized protein</fullName>
    </submittedName>
</protein>
<evidence type="ECO:0000313" key="3">
    <source>
        <dbReference type="Proteomes" id="UP001190700"/>
    </source>
</evidence>
<dbReference type="EMBL" id="LGRX02032761">
    <property type="protein sequence ID" value="KAK3243584.1"/>
    <property type="molecule type" value="Genomic_DNA"/>
</dbReference>
<dbReference type="Proteomes" id="UP001190700">
    <property type="component" value="Unassembled WGS sequence"/>
</dbReference>